<protein>
    <recommendedName>
        <fullName evidence="3">Retrotransposon Copia-like N-terminal domain-containing protein</fullName>
    </recommendedName>
</protein>
<evidence type="ECO:0000313" key="1">
    <source>
        <dbReference type="EMBL" id="KAI5312539.1"/>
    </source>
</evidence>
<dbReference type="Proteomes" id="UP001054821">
    <property type="component" value="Chromosome 8"/>
</dbReference>
<proteinExistence type="predicted"/>
<comment type="caution">
    <text evidence="1">The sequence shown here is derived from an EMBL/GenBank/DDBJ whole genome shotgun (WGS) entry which is preliminary data.</text>
</comment>
<gene>
    <name evidence="1" type="ORF">L3X38_041712</name>
</gene>
<dbReference type="PANTHER" id="PTHR47481:SF22">
    <property type="entry name" value="RETROTRANSPOSON GAG DOMAIN-CONTAINING PROTEIN"/>
    <property type="match status" value="1"/>
</dbReference>
<sequence>MTVNSPKIEGLLGMLTIHLNYDNFVKWSFQFQSVLQGYLFDHFDGSSVFPSKCVIDTELGVTTEVTDAYKNWNQTDKALLSVLIATLFDDAIEYFVGSKTSVEAWTHLQDRYAIVSRARVNHLKTEFHTMHKDVDSIEKYLLWIKT</sequence>
<organism evidence="1 2">
    <name type="scientific">Prunus dulcis</name>
    <name type="common">Almond</name>
    <name type="synonym">Amygdalus dulcis</name>
    <dbReference type="NCBI Taxonomy" id="3755"/>
    <lineage>
        <taxon>Eukaryota</taxon>
        <taxon>Viridiplantae</taxon>
        <taxon>Streptophyta</taxon>
        <taxon>Embryophyta</taxon>
        <taxon>Tracheophyta</taxon>
        <taxon>Spermatophyta</taxon>
        <taxon>Magnoliopsida</taxon>
        <taxon>eudicotyledons</taxon>
        <taxon>Gunneridae</taxon>
        <taxon>Pentapetalae</taxon>
        <taxon>rosids</taxon>
        <taxon>fabids</taxon>
        <taxon>Rosales</taxon>
        <taxon>Rosaceae</taxon>
        <taxon>Amygdaloideae</taxon>
        <taxon>Amygdaleae</taxon>
        <taxon>Prunus</taxon>
    </lineage>
</organism>
<evidence type="ECO:0000313" key="2">
    <source>
        <dbReference type="Proteomes" id="UP001054821"/>
    </source>
</evidence>
<name>A0AAD4UTJ9_PRUDU</name>
<reference evidence="1 2" key="1">
    <citation type="journal article" date="2022" name="G3 (Bethesda)">
        <title>Whole-genome sequence and methylome profiling of the almond [Prunus dulcis (Mill.) D.A. Webb] cultivar 'Nonpareil'.</title>
        <authorList>
            <person name="D'Amico-Willman K.M."/>
            <person name="Ouma W.Z."/>
            <person name="Meulia T."/>
            <person name="Sideli G.M."/>
            <person name="Gradziel T.M."/>
            <person name="Fresnedo-Ramirez J."/>
        </authorList>
    </citation>
    <scope>NUCLEOTIDE SEQUENCE [LARGE SCALE GENOMIC DNA]</scope>
    <source>
        <strain evidence="1">Clone GOH B32 T37-40</strain>
    </source>
</reference>
<dbReference type="PANTHER" id="PTHR47481">
    <property type="match status" value="1"/>
</dbReference>
<dbReference type="EMBL" id="JAJFAZ020000008">
    <property type="protein sequence ID" value="KAI5312539.1"/>
    <property type="molecule type" value="Genomic_DNA"/>
</dbReference>
<dbReference type="Pfam" id="PF14223">
    <property type="entry name" value="Retrotran_gag_2"/>
    <property type="match status" value="1"/>
</dbReference>
<keyword evidence="2" id="KW-1185">Reference proteome</keyword>
<accession>A0AAD4UTJ9</accession>
<dbReference type="AlphaFoldDB" id="A0AAD4UTJ9"/>
<evidence type="ECO:0008006" key="3">
    <source>
        <dbReference type="Google" id="ProtNLM"/>
    </source>
</evidence>